<keyword evidence="3" id="KW-0804">Transcription</keyword>
<dbReference type="Gene3D" id="1.10.10.60">
    <property type="entry name" value="Homeodomain-like"/>
    <property type="match status" value="1"/>
</dbReference>
<reference evidence="7 8" key="1">
    <citation type="submission" date="2024-03" db="EMBL/GenBank/DDBJ databases">
        <title>Community enrichment and isolation of bacterial strains for fucoidan degradation.</title>
        <authorList>
            <person name="Sichert A."/>
        </authorList>
    </citation>
    <scope>NUCLEOTIDE SEQUENCE [LARGE SCALE GENOMIC DNA]</scope>
    <source>
        <strain evidence="7 8">AS62</strain>
    </source>
</reference>
<dbReference type="Proteomes" id="UP001477870">
    <property type="component" value="Unassembled WGS sequence"/>
</dbReference>
<comment type="caution">
    <text evidence="7">The sequence shown here is derived from an EMBL/GenBank/DDBJ whole genome shotgun (WGS) entry which is preliminary data.</text>
</comment>
<proteinExistence type="predicted"/>
<dbReference type="Pfam" id="PF16925">
    <property type="entry name" value="TetR_C_13"/>
    <property type="match status" value="1"/>
</dbReference>
<evidence type="ECO:0000259" key="6">
    <source>
        <dbReference type="PROSITE" id="PS50977"/>
    </source>
</evidence>
<evidence type="ECO:0000256" key="5">
    <source>
        <dbReference type="SAM" id="Phobius"/>
    </source>
</evidence>
<organism evidence="7 8">
    <name type="scientific">Ahrensia kielensis</name>
    <dbReference type="NCBI Taxonomy" id="76980"/>
    <lineage>
        <taxon>Bacteria</taxon>
        <taxon>Pseudomonadati</taxon>
        <taxon>Pseudomonadota</taxon>
        <taxon>Alphaproteobacteria</taxon>
        <taxon>Hyphomicrobiales</taxon>
        <taxon>Ahrensiaceae</taxon>
        <taxon>Ahrensia</taxon>
    </lineage>
</organism>
<accession>A0ABU9T2F3</accession>
<protein>
    <submittedName>
        <fullName evidence="7">TetR/AcrR family transcriptional regulator</fullName>
    </submittedName>
</protein>
<evidence type="ECO:0000313" key="7">
    <source>
        <dbReference type="EMBL" id="MEM5500307.1"/>
    </source>
</evidence>
<dbReference type="RefSeq" id="WP_342846388.1">
    <property type="nucleotide sequence ID" value="NZ_JBBMQO010000001.1"/>
</dbReference>
<keyword evidence="8" id="KW-1185">Reference proteome</keyword>
<dbReference type="InterPro" id="IPR009057">
    <property type="entry name" value="Homeodomain-like_sf"/>
</dbReference>
<keyword evidence="5" id="KW-0812">Transmembrane</keyword>
<dbReference type="PROSITE" id="PS50977">
    <property type="entry name" value="HTH_TETR_2"/>
    <property type="match status" value="1"/>
</dbReference>
<gene>
    <name evidence="7" type="ORF">WNY59_01750</name>
</gene>
<name>A0ABU9T2F3_9HYPH</name>
<evidence type="ECO:0000256" key="1">
    <source>
        <dbReference type="ARBA" id="ARBA00023015"/>
    </source>
</evidence>
<feature type="transmembrane region" description="Helical" evidence="5">
    <location>
        <begin position="12"/>
        <end position="34"/>
    </location>
</feature>
<evidence type="ECO:0000256" key="4">
    <source>
        <dbReference type="PROSITE-ProRule" id="PRU00335"/>
    </source>
</evidence>
<keyword evidence="1" id="KW-0805">Transcription regulation</keyword>
<dbReference type="PANTHER" id="PTHR47506:SF6">
    <property type="entry name" value="HTH-TYPE TRANSCRIPTIONAL REPRESSOR NEMR"/>
    <property type="match status" value="1"/>
</dbReference>
<evidence type="ECO:0000256" key="3">
    <source>
        <dbReference type="ARBA" id="ARBA00023163"/>
    </source>
</evidence>
<dbReference type="SUPFAM" id="SSF46689">
    <property type="entry name" value="Homeodomain-like"/>
    <property type="match status" value="1"/>
</dbReference>
<dbReference type="Gene3D" id="1.10.357.10">
    <property type="entry name" value="Tetracycline Repressor, domain 2"/>
    <property type="match status" value="1"/>
</dbReference>
<dbReference type="SUPFAM" id="SSF48498">
    <property type="entry name" value="Tetracyclin repressor-like, C-terminal domain"/>
    <property type="match status" value="1"/>
</dbReference>
<dbReference type="InterPro" id="IPR036271">
    <property type="entry name" value="Tet_transcr_reg_TetR-rel_C_sf"/>
</dbReference>
<feature type="domain" description="HTH tetR-type" evidence="6">
    <location>
        <begin position="37"/>
        <end position="97"/>
    </location>
</feature>
<dbReference type="InterPro" id="IPR011075">
    <property type="entry name" value="TetR_C"/>
</dbReference>
<dbReference type="Pfam" id="PF00440">
    <property type="entry name" value="TetR_N"/>
    <property type="match status" value="1"/>
</dbReference>
<dbReference type="InterPro" id="IPR001647">
    <property type="entry name" value="HTH_TetR"/>
</dbReference>
<keyword evidence="2 4" id="KW-0238">DNA-binding</keyword>
<dbReference type="EMBL" id="JBBMQO010000001">
    <property type="protein sequence ID" value="MEM5500307.1"/>
    <property type="molecule type" value="Genomic_DNA"/>
</dbReference>
<keyword evidence="5" id="KW-0472">Membrane</keyword>
<sequence length="229" mass="25987">MTRRQASKKKLYLNILLPIIIFDKIERTVVLLIMKAQDTKMRLLQIGVDQLSLVGLAGVSVGQLANASGLSKSGFFAHFKSKDQMQVELLDEVARIAFTEIVTPSLNADFGLPRLQALFNQWLGWSNRAGLRGGCPMAAAFFEMDDMPGKVRDHIVMLESRWRRVLHKCLEEAVQAGHLVHETDAAQFIWELQGIYLSHHVSSRFLNQKDARLRAVDAFNALIDRYRLR</sequence>
<keyword evidence="5" id="KW-1133">Transmembrane helix</keyword>
<dbReference type="PANTHER" id="PTHR47506">
    <property type="entry name" value="TRANSCRIPTIONAL REGULATORY PROTEIN"/>
    <property type="match status" value="1"/>
</dbReference>
<feature type="DNA-binding region" description="H-T-H motif" evidence="4">
    <location>
        <begin position="60"/>
        <end position="79"/>
    </location>
</feature>
<evidence type="ECO:0000256" key="2">
    <source>
        <dbReference type="ARBA" id="ARBA00023125"/>
    </source>
</evidence>
<evidence type="ECO:0000313" key="8">
    <source>
        <dbReference type="Proteomes" id="UP001477870"/>
    </source>
</evidence>